<dbReference type="Proteomes" id="UP001458880">
    <property type="component" value="Unassembled WGS sequence"/>
</dbReference>
<sequence>MDDILTNAKLLSGIGDSTHDELLTLYVSMVVQSILNYCNRVELPDELRLVAAQMVVQSILNYCNRVELPDELRLVAAQMVADMYSQNNTADGKTGGVSSVSEAGRTVSFNSSSVQSLIDYKLAERKEQLNNYRLLYRERKG</sequence>
<organism evidence="1 2">
    <name type="scientific">Popillia japonica</name>
    <name type="common">Japanese beetle</name>
    <dbReference type="NCBI Taxonomy" id="7064"/>
    <lineage>
        <taxon>Eukaryota</taxon>
        <taxon>Metazoa</taxon>
        <taxon>Ecdysozoa</taxon>
        <taxon>Arthropoda</taxon>
        <taxon>Hexapoda</taxon>
        <taxon>Insecta</taxon>
        <taxon>Pterygota</taxon>
        <taxon>Neoptera</taxon>
        <taxon>Endopterygota</taxon>
        <taxon>Coleoptera</taxon>
        <taxon>Polyphaga</taxon>
        <taxon>Scarabaeiformia</taxon>
        <taxon>Scarabaeidae</taxon>
        <taxon>Rutelinae</taxon>
        <taxon>Popillia</taxon>
    </lineage>
</organism>
<proteinExistence type="predicted"/>
<accession>A0AAW1HSR0</accession>
<keyword evidence="2" id="KW-1185">Reference proteome</keyword>
<dbReference type="Pfam" id="PF05135">
    <property type="entry name" value="Phage_connect_1"/>
    <property type="match status" value="1"/>
</dbReference>
<protein>
    <submittedName>
        <fullName evidence="1">Phage gp6-like head-tail connector protein</fullName>
    </submittedName>
</protein>
<reference evidence="1 2" key="1">
    <citation type="journal article" date="2024" name="BMC Genomics">
        <title>De novo assembly and annotation of Popillia japonica's genome with initial clues to its potential as an invasive pest.</title>
        <authorList>
            <person name="Cucini C."/>
            <person name="Boschi S."/>
            <person name="Funari R."/>
            <person name="Cardaioli E."/>
            <person name="Iannotti N."/>
            <person name="Marturano G."/>
            <person name="Paoli F."/>
            <person name="Bruttini M."/>
            <person name="Carapelli A."/>
            <person name="Frati F."/>
            <person name="Nardi F."/>
        </authorList>
    </citation>
    <scope>NUCLEOTIDE SEQUENCE [LARGE SCALE GENOMIC DNA]</scope>
    <source>
        <strain evidence="1">DMR45628</strain>
    </source>
</reference>
<evidence type="ECO:0000313" key="2">
    <source>
        <dbReference type="Proteomes" id="UP001458880"/>
    </source>
</evidence>
<comment type="caution">
    <text evidence="1">The sequence shown here is derived from an EMBL/GenBank/DDBJ whole genome shotgun (WGS) entry which is preliminary data.</text>
</comment>
<dbReference type="AlphaFoldDB" id="A0AAW1HSR0"/>
<gene>
    <name evidence="1" type="ORF">QE152_g39997</name>
</gene>
<evidence type="ECO:0000313" key="1">
    <source>
        <dbReference type="EMBL" id="KAK9679529.1"/>
    </source>
</evidence>
<dbReference type="InterPro" id="IPR021146">
    <property type="entry name" value="Phage_gp6-like_head-tail"/>
</dbReference>
<name>A0AAW1HSR0_POPJA</name>
<dbReference type="EMBL" id="JASPKY010001015">
    <property type="protein sequence ID" value="KAK9679529.1"/>
    <property type="molecule type" value="Genomic_DNA"/>
</dbReference>